<evidence type="ECO:0000313" key="2">
    <source>
        <dbReference type="EMBL" id="KOG90928.1"/>
    </source>
</evidence>
<proteinExistence type="predicted"/>
<feature type="chain" id="PRO_5046028537" description="SH3b domain-containing protein" evidence="1">
    <location>
        <begin position="23"/>
        <end position="116"/>
    </location>
</feature>
<dbReference type="Proteomes" id="UP000037020">
    <property type="component" value="Unassembled WGS sequence"/>
</dbReference>
<dbReference type="EMBL" id="LGUT01000487">
    <property type="protein sequence ID" value="KOG90928.1"/>
    <property type="molecule type" value="Genomic_DNA"/>
</dbReference>
<comment type="caution">
    <text evidence="2">The sequence shown here is derived from an EMBL/GenBank/DDBJ whole genome shotgun (WGS) entry which is preliminary data.</text>
</comment>
<evidence type="ECO:0008006" key="4">
    <source>
        <dbReference type="Google" id="ProtNLM"/>
    </source>
</evidence>
<evidence type="ECO:0000313" key="3">
    <source>
        <dbReference type="Proteomes" id="UP000037020"/>
    </source>
</evidence>
<sequence>MTALAMTALALSGALAGTAASAAPAVKRAVDCNHSVTHENPGKVSGTFIGSFYLKDGPYAACGNVKKFAEGTKFWIWCGTYNAYNNHWAYGRVAGTETKGWIPVKDLMWGGPMHAC</sequence>
<accession>A0ABR5JCA2</accession>
<organism evidence="2 3">
    <name type="scientific">Streptomyces varsoviensis</name>
    <dbReference type="NCBI Taxonomy" id="67373"/>
    <lineage>
        <taxon>Bacteria</taxon>
        <taxon>Bacillati</taxon>
        <taxon>Actinomycetota</taxon>
        <taxon>Actinomycetes</taxon>
        <taxon>Kitasatosporales</taxon>
        <taxon>Streptomycetaceae</taxon>
        <taxon>Streptomyces</taxon>
    </lineage>
</organism>
<keyword evidence="3" id="KW-1185">Reference proteome</keyword>
<feature type="signal peptide" evidence="1">
    <location>
        <begin position="1"/>
        <end position="22"/>
    </location>
</feature>
<gene>
    <name evidence="2" type="ORF">ADK38_05990</name>
</gene>
<protein>
    <recommendedName>
        <fullName evidence="4">SH3b domain-containing protein</fullName>
    </recommendedName>
</protein>
<keyword evidence="1" id="KW-0732">Signal</keyword>
<evidence type="ECO:0000256" key="1">
    <source>
        <dbReference type="SAM" id="SignalP"/>
    </source>
</evidence>
<reference evidence="2 3" key="1">
    <citation type="submission" date="2015-07" db="EMBL/GenBank/DDBJ databases">
        <authorList>
            <person name="Ju K.-S."/>
            <person name="Doroghazi J.R."/>
            <person name="Metcalf W.W."/>
        </authorList>
    </citation>
    <scope>NUCLEOTIDE SEQUENCE [LARGE SCALE GENOMIC DNA]</scope>
    <source>
        <strain evidence="2 3">NRRL B-3589</strain>
    </source>
</reference>
<name>A0ABR5JCA2_9ACTN</name>